<organism evidence="1 2">
    <name type="scientific">Bacillus pseudomycoides</name>
    <dbReference type="NCBI Taxonomy" id="64104"/>
    <lineage>
        <taxon>Bacteria</taxon>
        <taxon>Bacillati</taxon>
        <taxon>Bacillota</taxon>
        <taxon>Bacilli</taxon>
        <taxon>Bacillales</taxon>
        <taxon>Bacillaceae</taxon>
        <taxon>Bacillus</taxon>
        <taxon>Bacillus cereus group</taxon>
    </lineage>
</organism>
<dbReference type="EMBL" id="NUDP01000003">
    <property type="protein sequence ID" value="PEM73713.1"/>
    <property type="molecule type" value="Genomic_DNA"/>
</dbReference>
<comment type="caution">
    <text evidence="1">The sequence shown here is derived from an EMBL/GenBank/DDBJ whole genome shotgun (WGS) entry which is preliminary data.</text>
</comment>
<accession>A0A2B5RXQ5</accession>
<dbReference type="Proteomes" id="UP000219775">
    <property type="component" value="Unassembled WGS sequence"/>
</dbReference>
<sequence length="73" mass="8621">MRLSFIKFIAKNNQKTQTGYLYQIKMFDENTQIGSFTTSKIKDYYYVENIAFESTYLFIEGSINLGGYLFEDE</sequence>
<name>A0A2B5RXQ5_9BACI</name>
<evidence type="ECO:0000313" key="2">
    <source>
        <dbReference type="Proteomes" id="UP000219775"/>
    </source>
</evidence>
<gene>
    <name evidence="1" type="ORF">CN613_01700</name>
</gene>
<evidence type="ECO:0000313" key="1">
    <source>
        <dbReference type="EMBL" id="PEM73713.1"/>
    </source>
</evidence>
<reference evidence="1 2" key="1">
    <citation type="submission" date="2017-09" db="EMBL/GenBank/DDBJ databases">
        <title>Large-scale bioinformatics analysis of Bacillus genomes uncovers conserved roles of natural products in bacterial physiology.</title>
        <authorList>
            <consortium name="Agbiome Team Llc"/>
            <person name="Bleich R.M."/>
            <person name="Grubbs K.J."/>
            <person name="Santa Maria K.C."/>
            <person name="Allen S.E."/>
            <person name="Farag S."/>
            <person name="Shank E.A."/>
            <person name="Bowers A."/>
        </authorList>
    </citation>
    <scope>NUCLEOTIDE SEQUENCE [LARGE SCALE GENOMIC DNA]</scope>
    <source>
        <strain evidence="1 2">AFS009893</strain>
    </source>
</reference>
<proteinExistence type="predicted"/>
<dbReference type="AlphaFoldDB" id="A0A2B5RXQ5"/>
<protein>
    <submittedName>
        <fullName evidence="1">Uncharacterized protein</fullName>
    </submittedName>
</protein>